<gene>
    <name evidence="1" type="ORF">FKW44_003590</name>
</gene>
<dbReference type="EMBL" id="CP045891">
    <property type="protein sequence ID" value="QQP58317.1"/>
    <property type="molecule type" value="Genomic_DNA"/>
</dbReference>
<organism evidence="1 2">
    <name type="scientific">Caligus rogercresseyi</name>
    <name type="common">Sea louse</name>
    <dbReference type="NCBI Taxonomy" id="217165"/>
    <lineage>
        <taxon>Eukaryota</taxon>
        <taxon>Metazoa</taxon>
        <taxon>Ecdysozoa</taxon>
        <taxon>Arthropoda</taxon>
        <taxon>Crustacea</taxon>
        <taxon>Multicrustacea</taxon>
        <taxon>Hexanauplia</taxon>
        <taxon>Copepoda</taxon>
        <taxon>Siphonostomatoida</taxon>
        <taxon>Caligidae</taxon>
        <taxon>Caligus</taxon>
    </lineage>
</organism>
<reference evidence="2" key="1">
    <citation type="submission" date="2021-01" db="EMBL/GenBank/DDBJ databases">
        <title>Caligus Genome Assembly.</title>
        <authorList>
            <person name="Gallardo-Escarate C."/>
        </authorList>
    </citation>
    <scope>NUCLEOTIDE SEQUENCE [LARGE SCALE GENOMIC DNA]</scope>
</reference>
<feature type="non-terminal residue" evidence="1">
    <location>
        <position position="125"/>
    </location>
</feature>
<dbReference type="PANTHER" id="PTHR34261">
    <property type="entry name" value="APC REGULATOR OF WNT-SIGNALING PATHWAY-RELATED"/>
    <property type="match status" value="1"/>
</dbReference>
<evidence type="ECO:0000313" key="2">
    <source>
        <dbReference type="Proteomes" id="UP000595437"/>
    </source>
</evidence>
<evidence type="ECO:0000313" key="1">
    <source>
        <dbReference type="EMBL" id="QQP58317.1"/>
    </source>
</evidence>
<dbReference type="InterPro" id="IPR053358">
    <property type="entry name" value="Diff-assoc_signaling"/>
</dbReference>
<feature type="non-terminal residue" evidence="1">
    <location>
        <position position="1"/>
    </location>
</feature>
<proteinExistence type="predicted"/>
<dbReference type="AlphaFoldDB" id="A0A7T8KLV2"/>
<name>A0A7T8KLV2_CALRO</name>
<dbReference type="Proteomes" id="UP000595437">
    <property type="component" value="Chromosome 2"/>
</dbReference>
<accession>A0A7T8KLV2</accession>
<sequence>TRCVTTCESKGYDYHWCRDNKGSFSYCSPTLTTAAAAISETRKVPKAYTVFGEACTDTCETRGGYSYTWCTKIKASNIGTWTWADYCTNDSGLTPYAEPCQDACEKRGFDFYWCHKDSLWGYCTP</sequence>
<keyword evidence="2" id="KW-1185">Reference proteome</keyword>
<protein>
    <submittedName>
        <fullName evidence="1">Uncharacterized protein</fullName>
    </submittedName>
</protein>
<dbReference type="OrthoDB" id="8913316at2759"/>
<dbReference type="PANTHER" id="PTHR34261:SF1">
    <property type="entry name" value="TUBULIN POLYMERIZATION-PROMOTING PROTEIN"/>
    <property type="match status" value="1"/>
</dbReference>